<evidence type="ECO:0000313" key="3">
    <source>
        <dbReference type="Proteomes" id="UP000198324"/>
    </source>
</evidence>
<protein>
    <submittedName>
        <fullName evidence="2">Uncharacterized protein</fullName>
    </submittedName>
</protein>
<reference evidence="2 3" key="1">
    <citation type="submission" date="2017-06" db="EMBL/GenBank/DDBJ databases">
        <authorList>
            <person name="Kim H.J."/>
            <person name="Triplett B.A."/>
        </authorList>
    </citation>
    <scope>NUCLEOTIDE SEQUENCE [LARGE SCALE GENOMIC DNA]</scope>
    <source>
        <strain evidence="2 3">DSM 13116</strain>
    </source>
</reference>
<evidence type="ECO:0000313" key="2">
    <source>
        <dbReference type="EMBL" id="SNS14712.1"/>
    </source>
</evidence>
<keyword evidence="1" id="KW-0812">Transmembrane</keyword>
<dbReference type="RefSeq" id="WP_089275128.1">
    <property type="nucleotide sequence ID" value="NZ_FZOC01000007.1"/>
</dbReference>
<name>A0A239C478_9BACT</name>
<keyword evidence="1" id="KW-1133">Transmembrane helix</keyword>
<keyword evidence="1" id="KW-0472">Membrane</keyword>
<dbReference type="AlphaFoldDB" id="A0A239C478"/>
<feature type="transmembrane region" description="Helical" evidence="1">
    <location>
        <begin position="49"/>
        <end position="71"/>
    </location>
</feature>
<gene>
    <name evidence="2" type="ORF">SAMN04488503_2929</name>
</gene>
<sequence length="76" mass="8167">MFTKAGLLIALALVFFGYRWGKRKALERLAPPQARAAAAPPPDAAQPKAAGWLSVKLLLGVVIVLLIIAIFTSLQR</sequence>
<accession>A0A239C478</accession>
<evidence type="ECO:0000256" key="1">
    <source>
        <dbReference type="SAM" id="Phobius"/>
    </source>
</evidence>
<organism evidence="2 3">
    <name type="scientific">Humidesulfovibrio mexicanus</name>
    <dbReference type="NCBI Taxonomy" id="147047"/>
    <lineage>
        <taxon>Bacteria</taxon>
        <taxon>Pseudomonadati</taxon>
        <taxon>Thermodesulfobacteriota</taxon>
        <taxon>Desulfovibrionia</taxon>
        <taxon>Desulfovibrionales</taxon>
        <taxon>Desulfovibrionaceae</taxon>
        <taxon>Humidesulfovibrio</taxon>
    </lineage>
</organism>
<proteinExistence type="predicted"/>
<dbReference type="EMBL" id="FZOC01000007">
    <property type="protein sequence ID" value="SNS14712.1"/>
    <property type="molecule type" value="Genomic_DNA"/>
</dbReference>
<dbReference type="Proteomes" id="UP000198324">
    <property type="component" value="Unassembled WGS sequence"/>
</dbReference>
<keyword evidence="3" id="KW-1185">Reference proteome</keyword>